<evidence type="ECO:0000313" key="1">
    <source>
        <dbReference type="EMBL" id="AFZ66080.1"/>
    </source>
</evidence>
<gene>
    <name evidence="1" type="ordered locus">Deipe_0484</name>
</gene>
<dbReference type="AlphaFoldDB" id="K9ZZA1"/>
<dbReference type="HOGENOM" id="CLU_1218181_0_0_0"/>
<proteinExistence type="predicted"/>
<dbReference type="Pfam" id="PF03592">
    <property type="entry name" value="Terminase_2"/>
    <property type="match status" value="1"/>
</dbReference>
<evidence type="ECO:0000313" key="2">
    <source>
        <dbReference type="Proteomes" id="UP000010467"/>
    </source>
</evidence>
<reference evidence="2" key="1">
    <citation type="submission" date="2012-03" db="EMBL/GenBank/DDBJ databases">
        <title>Complete sequence of chromosome of Deinococcus peraridilitoris DSM 19664.</title>
        <authorList>
            <person name="Lucas S."/>
            <person name="Copeland A."/>
            <person name="Lapidus A."/>
            <person name="Glavina del Rio T."/>
            <person name="Dalin E."/>
            <person name="Tice H."/>
            <person name="Bruce D."/>
            <person name="Goodwin L."/>
            <person name="Pitluck S."/>
            <person name="Peters L."/>
            <person name="Mikhailova N."/>
            <person name="Lu M."/>
            <person name="Kyrpides N."/>
            <person name="Mavromatis K."/>
            <person name="Ivanova N."/>
            <person name="Brettin T."/>
            <person name="Detter J.C."/>
            <person name="Han C."/>
            <person name="Larimer F."/>
            <person name="Land M."/>
            <person name="Hauser L."/>
            <person name="Markowitz V."/>
            <person name="Cheng J.-F."/>
            <person name="Hugenholtz P."/>
            <person name="Woyke T."/>
            <person name="Wu D."/>
            <person name="Pukall R."/>
            <person name="Steenblock K."/>
            <person name="Brambilla E."/>
            <person name="Klenk H.-P."/>
            <person name="Eisen J.A."/>
        </authorList>
    </citation>
    <scope>NUCLEOTIDE SEQUENCE [LARGE SCALE GENOMIC DNA]</scope>
    <source>
        <strain evidence="2">DSM 19664 / LMG 22246 / CIP 109416 / KR-200</strain>
    </source>
</reference>
<dbReference type="RefSeq" id="WP_015234390.1">
    <property type="nucleotide sequence ID" value="NC_019793.1"/>
</dbReference>
<accession>K9ZZA1</accession>
<dbReference type="GO" id="GO:0051276">
    <property type="term" value="P:chromosome organization"/>
    <property type="evidence" value="ECO:0007669"/>
    <property type="project" value="InterPro"/>
</dbReference>
<protein>
    <submittedName>
        <fullName evidence="1">Phage terminase, small subunit</fullName>
    </submittedName>
</protein>
<dbReference type="InterPro" id="IPR005335">
    <property type="entry name" value="Terminase_ssu"/>
</dbReference>
<dbReference type="EMBL" id="CP003382">
    <property type="protein sequence ID" value="AFZ66080.1"/>
    <property type="molecule type" value="Genomic_DNA"/>
</dbReference>
<dbReference type="STRING" id="937777.Deipe_0484"/>
<dbReference type="Gene3D" id="1.10.10.1400">
    <property type="entry name" value="Terminase, small subunit, N-terminal DNA-binding domain, HTH motif"/>
    <property type="match status" value="1"/>
</dbReference>
<sequence length="227" mass="25721">MTNTPKLDALNPRHKKFVLAYCETLNDSEAARAAGYADRREGWRLRQREDIGAAISEILEDFVMGKTELLARLSRDARADMRDFTHVSPVSREFWTPARTHPEVRELAASRKLHVDDLDDYDLEGHFGAERVAHTADGVRLIREHVIESEVVIDWQKIEERGQLSVIKKLKKAKDGSVEFELVDAVRAKELIGRHHKLFTDKVEHSGDVGLVIGIDVIPPEGVRDDA</sequence>
<dbReference type="InterPro" id="IPR038713">
    <property type="entry name" value="Terminase_Gp1_N_sf"/>
</dbReference>
<dbReference type="eggNOG" id="COG3728">
    <property type="taxonomic scope" value="Bacteria"/>
</dbReference>
<keyword evidence="2" id="KW-1185">Reference proteome</keyword>
<dbReference type="KEGG" id="dpd:Deipe_0484"/>
<dbReference type="Proteomes" id="UP000010467">
    <property type="component" value="Chromosome"/>
</dbReference>
<dbReference type="OrthoDB" id="66938at2"/>
<name>K9ZZA1_DEIPD</name>
<organism evidence="1 2">
    <name type="scientific">Deinococcus peraridilitoris (strain DSM 19664 / LMG 22246 / CIP 109416 / KR-200)</name>
    <dbReference type="NCBI Taxonomy" id="937777"/>
    <lineage>
        <taxon>Bacteria</taxon>
        <taxon>Thermotogati</taxon>
        <taxon>Deinococcota</taxon>
        <taxon>Deinococci</taxon>
        <taxon>Deinococcales</taxon>
        <taxon>Deinococcaceae</taxon>
        <taxon>Deinococcus</taxon>
    </lineage>
</organism>
<dbReference type="PATRIC" id="fig|937777.3.peg.490"/>